<sequence>MEIYEIVPKVGLGFKPIPKPRKPIPKPRKKNSKQKYAEDCLAILKQLTKVLE</sequence>
<proteinExistence type="predicted"/>
<evidence type="ECO:0000313" key="1">
    <source>
        <dbReference type="EMBL" id="EKC23969.1"/>
    </source>
</evidence>
<gene>
    <name evidence="1" type="ORF">CGI_10011893</name>
</gene>
<reference evidence="1" key="1">
    <citation type="journal article" date="2012" name="Nature">
        <title>The oyster genome reveals stress adaptation and complexity of shell formation.</title>
        <authorList>
            <person name="Zhang G."/>
            <person name="Fang X."/>
            <person name="Guo X."/>
            <person name="Li L."/>
            <person name="Luo R."/>
            <person name="Xu F."/>
            <person name="Yang P."/>
            <person name="Zhang L."/>
            <person name="Wang X."/>
            <person name="Qi H."/>
            <person name="Xiong Z."/>
            <person name="Que H."/>
            <person name="Xie Y."/>
            <person name="Holland P.W."/>
            <person name="Paps J."/>
            <person name="Zhu Y."/>
            <person name="Wu F."/>
            <person name="Chen Y."/>
            <person name="Wang J."/>
            <person name="Peng C."/>
            <person name="Meng J."/>
            <person name="Yang L."/>
            <person name="Liu J."/>
            <person name="Wen B."/>
            <person name="Zhang N."/>
            <person name="Huang Z."/>
            <person name="Zhu Q."/>
            <person name="Feng Y."/>
            <person name="Mount A."/>
            <person name="Hedgecock D."/>
            <person name="Xu Z."/>
            <person name="Liu Y."/>
            <person name="Domazet-Loso T."/>
            <person name="Du Y."/>
            <person name="Sun X."/>
            <person name="Zhang S."/>
            <person name="Liu B."/>
            <person name="Cheng P."/>
            <person name="Jiang X."/>
            <person name="Li J."/>
            <person name="Fan D."/>
            <person name="Wang W."/>
            <person name="Fu W."/>
            <person name="Wang T."/>
            <person name="Wang B."/>
            <person name="Zhang J."/>
            <person name="Peng Z."/>
            <person name="Li Y."/>
            <person name="Li N."/>
            <person name="Wang J."/>
            <person name="Chen M."/>
            <person name="He Y."/>
            <person name="Tan F."/>
            <person name="Song X."/>
            <person name="Zheng Q."/>
            <person name="Huang R."/>
            <person name="Yang H."/>
            <person name="Du X."/>
            <person name="Chen L."/>
            <person name="Yang M."/>
            <person name="Gaffney P.M."/>
            <person name="Wang S."/>
            <person name="Luo L."/>
            <person name="She Z."/>
            <person name="Ming Y."/>
            <person name="Huang W."/>
            <person name="Zhang S."/>
            <person name="Huang B."/>
            <person name="Zhang Y."/>
            <person name="Qu T."/>
            <person name="Ni P."/>
            <person name="Miao G."/>
            <person name="Wang J."/>
            <person name="Wang Q."/>
            <person name="Steinberg C.E."/>
            <person name="Wang H."/>
            <person name="Li N."/>
            <person name="Qian L."/>
            <person name="Zhang G."/>
            <person name="Li Y."/>
            <person name="Yang H."/>
            <person name="Liu X."/>
            <person name="Wang J."/>
            <person name="Yin Y."/>
            <person name="Wang J."/>
        </authorList>
    </citation>
    <scope>NUCLEOTIDE SEQUENCE [LARGE SCALE GENOMIC DNA]</scope>
    <source>
        <strain evidence="1">05x7-T-G4-1.051#20</strain>
    </source>
</reference>
<dbReference type="EMBL" id="JH817070">
    <property type="protein sequence ID" value="EKC23969.1"/>
    <property type="molecule type" value="Genomic_DNA"/>
</dbReference>
<dbReference type="AlphaFoldDB" id="K1PXZ0"/>
<dbReference type="InParanoid" id="K1PXZ0"/>
<protein>
    <submittedName>
        <fullName evidence="1">Uncharacterized protein</fullName>
    </submittedName>
</protein>
<organism evidence="1">
    <name type="scientific">Magallana gigas</name>
    <name type="common">Pacific oyster</name>
    <name type="synonym">Crassostrea gigas</name>
    <dbReference type="NCBI Taxonomy" id="29159"/>
    <lineage>
        <taxon>Eukaryota</taxon>
        <taxon>Metazoa</taxon>
        <taxon>Spiralia</taxon>
        <taxon>Lophotrochozoa</taxon>
        <taxon>Mollusca</taxon>
        <taxon>Bivalvia</taxon>
        <taxon>Autobranchia</taxon>
        <taxon>Pteriomorphia</taxon>
        <taxon>Ostreida</taxon>
        <taxon>Ostreoidea</taxon>
        <taxon>Ostreidae</taxon>
        <taxon>Magallana</taxon>
    </lineage>
</organism>
<name>K1PXZ0_MAGGI</name>
<accession>K1PXZ0</accession>
<dbReference type="HOGENOM" id="CLU_3144273_0_0_1"/>